<sequence length="50" mass="5441">MLVSIIAGKQMAEEIRKALADAGDIVFEHIGKLDSESVKEIFYSASRVSS</sequence>
<dbReference type="Proteomes" id="UP000294886">
    <property type="component" value="Unassembled WGS sequence"/>
</dbReference>
<accession>A0A4R2J519</accession>
<name>A0A4R2J519_9THEO</name>
<proteinExistence type="predicted"/>
<comment type="caution">
    <text evidence="1">The sequence shown here is derived from an EMBL/GenBank/DDBJ whole genome shotgun (WGS) entry which is preliminary data.</text>
</comment>
<evidence type="ECO:0000313" key="1">
    <source>
        <dbReference type="EMBL" id="TCO53364.1"/>
    </source>
</evidence>
<evidence type="ECO:0000313" key="2">
    <source>
        <dbReference type="Proteomes" id="UP000294886"/>
    </source>
</evidence>
<organism evidence="1 2">
    <name type="scientific">Caldanaerobacter subterraneus</name>
    <dbReference type="NCBI Taxonomy" id="911092"/>
    <lineage>
        <taxon>Bacteria</taxon>
        <taxon>Bacillati</taxon>
        <taxon>Bacillota</taxon>
        <taxon>Clostridia</taxon>
        <taxon>Thermoanaerobacterales</taxon>
        <taxon>Thermoanaerobacteraceae</taxon>
        <taxon>Caldanaerobacter</taxon>
    </lineage>
</organism>
<feature type="non-terminal residue" evidence="1">
    <location>
        <position position="50"/>
    </location>
</feature>
<dbReference type="AlphaFoldDB" id="A0A4R2J519"/>
<protein>
    <submittedName>
        <fullName evidence="1">Uncharacterized protein</fullName>
    </submittedName>
</protein>
<gene>
    <name evidence="1" type="ORF">EV203_1663</name>
</gene>
<reference evidence="1 2" key="1">
    <citation type="submission" date="2019-03" db="EMBL/GenBank/DDBJ databases">
        <title>Genomic Encyclopedia of Type Strains, Phase IV (KMG-IV): sequencing the most valuable type-strain genomes for metagenomic binning, comparative biology and taxonomic classification.</title>
        <authorList>
            <person name="Goeker M."/>
        </authorList>
    </citation>
    <scope>NUCLEOTIDE SEQUENCE [LARGE SCALE GENOMIC DNA]</scope>
    <source>
        <strain evidence="1 2">DSM 13054</strain>
    </source>
</reference>
<dbReference type="EMBL" id="SLWU01000066">
    <property type="protein sequence ID" value="TCO53364.1"/>
    <property type="molecule type" value="Genomic_DNA"/>
</dbReference>